<dbReference type="Pfam" id="PF05670">
    <property type="entry name" value="NFACT-R_1"/>
    <property type="match status" value="1"/>
</dbReference>
<dbReference type="RefSeq" id="WP_311665430.1">
    <property type="nucleotide sequence ID" value="NZ_JAVRHT010000045.1"/>
</dbReference>
<protein>
    <submittedName>
        <fullName evidence="2">NFACT RNA binding domain-containing protein</fullName>
    </submittedName>
</protein>
<sequence length="127" mass="13504">MPRKERPAPPAGYDTHEIGGYEVLVGQSAKDNDRLTFKVAAPQDVWLHVGGGTPGSHVVVRTPEGGDVPRAVIKEAAALAVRHSKAKNASGKVDVHVCRACDVTKPRGAKPGSVQLRRYDSVKVYAA</sequence>
<dbReference type="PANTHER" id="PTHR15239">
    <property type="entry name" value="NUCLEAR EXPORT MEDIATOR FACTOR NEMF"/>
    <property type="match status" value="1"/>
</dbReference>
<dbReference type="InterPro" id="IPR051608">
    <property type="entry name" value="RQC_Subunit_NEMF"/>
</dbReference>
<evidence type="ECO:0000313" key="3">
    <source>
        <dbReference type="Proteomes" id="UP001267426"/>
    </source>
</evidence>
<dbReference type="EMBL" id="JAVRHT010000045">
    <property type="protein sequence ID" value="MDT0632988.1"/>
    <property type="molecule type" value="Genomic_DNA"/>
</dbReference>
<gene>
    <name evidence="2" type="ORF">RM540_14615</name>
</gene>
<dbReference type="Proteomes" id="UP001267426">
    <property type="component" value="Unassembled WGS sequence"/>
</dbReference>
<accession>A0ABU3BUL6</accession>
<evidence type="ECO:0000313" key="2">
    <source>
        <dbReference type="EMBL" id="MDT0632988.1"/>
    </source>
</evidence>
<feature type="domain" description="NFACT RNA-binding" evidence="1">
    <location>
        <begin position="19"/>
        <end position="116"/>
    </location>
</feature>
<comment type="caution">
    <text evidence="2">The sequence shown here is derived from an EMBL/GenBank/DDBJ whole genome shotgun (WGS) entry which is preliminary data.</text>
</comment>
<evidence type="ECO:0000259" key="1">
    <source>
        <dbReference type="Pfam" id="PF05670"/>
    </source>
</evidence>
<name>A0ABU3BUL6_9BACT</name>
<organism evidence="2 3">
    <name type="scientific">Rubrivirga litoralis</name>
    <dbReference type="NCBI Taxonomy" id="3075598"/>
    <lineage>
        <taxon>Bacteria</taxon>
        <taxon>Pseudomonadati</taxon>
        <taxon>Rhodothermota</taxon>
        <taxon>Rhodothermia</taxon>
        <taxon>Rhodothermales</taxon>
        <taxon>Rubricoccaceae</taxon>
        <taxon>Rubrivirga</taxon>
    </lineage>
</organism>
<keyword evidence="3" id="KW-1185">Reference proteome</keyword>
<dbReference type="PANTHER" id="PTHR15239:SF6">
    <property type="entry name" value="RIBOSOME QUALITY CONTROL COMPLEX SUBUNIT NEMF"/>
    <property type="match status" value="1"/>
</dbReference>
<proteinExistence type="predicted"/>
<reference evidence="2 3" key="1">
    <citation type="submission" date="2023-09" db="EMBL/GenBank/DDBJ databases">
        <authorList>
            <person name="Rey-Velasco X."/>
        </authorList>
    </citation>
    <scope>NUCLEOTIDE SEQUENCE [LARGE SCALE GENOMIC DNA]</scope>
    <source>
        <strain evidence="2 3">F394</strain>
    </source>
</reference>
<dbReference type="InterPro" id="IPR008532">
    <property type="entry name" value="NFACT_RNA-bd"/>
</dbReference>